<dbReference type="PANTHER" id="PTHR23014">
    <property type="entry name" value="F-BOX A PROTEIN"/>
    <property type="match status" value="1"/>
</dbReference>
<dbReference type="AlphaFoldDB" id="A0A6A5GJ70"/>
<dbReference type="InterPro" id="IPR002900">
    <property type="entry name" value="DUF38/FTH_CAE_spp"/>
</dbReference>
<name>A0A6A5GJ70_CAERE</name>
<reference evidence="2 3" key="1">
    <citation type="submission" date="2019-12" db="EMBL/GenBank/DDBJ databases">
        <title>Chromosome-level assembly of the Caenorhabditis remanei genome.</title>
        <authorList>
            <person name="Teterina A.A."/>
            <person name="Willis J.H."/>
            <person name="Phillips P.C."/>
        </authorList>
    </citation>
    <scope>NUCLEOTIDE SEQUENCE [LARGE SCALE GENOMIC DNA]</scope>
    <source>
        <strain evidence="2 3">PX506</strain>
        <tissue evidence="2">Whole organism</tissue>
    </source>
</reference>
<dbReference type="PANTHER" id="PTHR23014:SF1">
    <property type="entry name" value="DUF38 DOMAIN-CONTAINING PROTEIN-RELATED"/>
    <property type="match status" value="1"/>
</dbReference>
<dbReference type="PROSITE" id="PS50181">
    <property type="entry name" value="FBOX"/>
    <property type="match status" value="1"/>
</dbReference>
<dbReference type="CDD" id="cd22150">
    <property type="entry name" value="F-box_CeFBXA-like"/>
    <property type="match status" value="1"/>
</dbReference>
<accession>A0A6A5GJ70</accession>
<evidence type="ECO:0000313" key="2">
    <source>
        <dbReference type="EMBL" id="KAF1754794.1"/>
    </source>
</evidence>
<dbReference type="KEGG" id="crq:GCK72_021358"/>
<sequence>MSSEPSLLQMPDIVLTEIVKKCDYPSIQSLRKVCRDLRNIVEDVNPEFHFTDVYIMHTLYLILTFNNTECIIYPEGKRVSICYKNNGLNCIVFMLKPIWNEPDPLVNTNSIDRFCADFAIAMSSEKSIIQKLAVNLSTPEDESICNDHAYLVKSLKSKISLLKVQKLELSLRKNSHIIDFLQLLDPNYLQTIQITSFSEEEPLADIDRISKLEQFKKAKELVVHLHFITTPFEYFSHFEKVTVWYRTVTMDMLRSLAQVCPDVQMSDLLIVSDDLHIF</sequence>
<dbReference type="EMBL" id="WUAV01000005">
    <property type="protein sequence ID" value="KAF1754794.1"/>
    <property type="molecule type" value="Genomic_DNA"/>
</dbReference>
<dbReference type="RefSeq" id="XP_053583120.1">
    <property type="nucleotide sequence ID" value="XM_053734207.1"/>
</dbReference>
<dbReference type="GeneID" id="78777211"/>
<dbReference type="Pfam" id="PF01827">
    <property type="entry name" value="FTH"/>
    <property type="match status" value="1"/>
</dbReference>
<dbReference type="CTD" id="78777211"/>
<proteinExistence type="predicted"/>
<evidence type="ECO:0000313" key="3">
    <source>
        <dbReference type="Proteomes" id="UP000483820"/>
    </source>
</evidence>
<protein>
    <recommendedName>
        <fullName evidence="1">F-box domain-containing protein</fullName>
    </recommendedName>
</protein>
<organism evidence="2 3">
    <name type="scientific">Caenorhabditis remanei</name>
    <name type="common">Caenorhabditis vulgaris</name>
    <dbReference type="NCBI Taxonomy" id="31234"/>
    <lineage>
        <taxon>Eukaryota</taxon>
        <taxon>Metazoa</taxon>
        <taxon>Ecdysozoa</taxon>
        <taxon>Nematoda</taxon>
        <taxon>Chromadorea</taxon>
        <taxon>Rhabditida</taxon>
        <taxon>Rhabditina</taxon>
        <taxon>Rhabditomorpha</taxon>
        <taxon>Rhabditoidea</taxon>
        <taxon>Rhabditidae</taxon>
        <taxon>Peloderinae</taxon>
        <taxon>Caenorhabditis</taxon>
    </lineage>
</organism>
<evidence type="ECO:0000259" key="1">
    <source>
        <dbReference type="PROSITE" id="PS50181"/>
    </source>
</evidence>
<comment type="caution">
    <text evidence="2">The sequence shown here is derived from an EMBL/GenBank/DDBJ whole genome shotgun (WGS) entry which is preliminary data.</text>
</comment>
<dbReference type="SMART" id="SM00256">
    <property type="entry name" value="FBOX"/>
    <property type="match status" value="1"/>
</dbReference>
<dbReference type="Proteomes" id="UP000483820">
    <property type="component" value="Chromosome V"/>
</dbReference>
<feature type="domain" description="F-box" evidence="1">
    <location>
        <begin position="4"/>
        <end position="53"/>
    </location>
</feature>
<gene>
    <name evidence="2" type="ORF">GCK72_021358</name>
</gene>
<dbReference type="InterPro" id="IPR001810">
    <property type="entry name" value="F-box_dom"/>
</dbReference>
<dbReference type="Pfam" id="PF00646">
    <property type="entry name" value="F-box"/>
    <property type="match status" value="1"/>
</dbReference>